<dbReference type="EMBL" id="MU155192">
    <property type="protein sequence ID" value="KAF9480558.1"/>
    <property type="molecule type" value="Genomic_DNA"/>
</dbReference>
<proteinExistence type="predicted"/>
<evidence type="ECO:0000313" key="2">
    <source>
        <dbReference type="Proteomes" id="UP000807469"/>
    </source>
</evidence>
<gene>
    <name evidence="1" type="ORF">BDN70DRAFT_931582</name>
</gene>
<name>A0A9P5Z354_9AGAR</name>
<reference evidence="1" key="1">
    <citation type="submission" date="2020-11" db="EMBL/GenBank/DDBJ databases">
        <authorList>
            <consortium name="DOE Joint Genome Institute"/>
            <person name="Ahrendt S."/>
            <person name="Riley R."/>
            <person name="Andreopoulos W."/>
            <person name="Labutti K."/>
            <person name="Pangilinan J."/>
            <person name="Ruiz-Duenas F.J."/>
            <person name="Barrasa J.M."/>
            <person name="Sanchez-Garcia M."/>
            <person name="Camarero S."/>
            <person name="Miyauchi S."/>
            <person name="Serrano A."/>
            <person name="Linde D."/>
            <person name="Babiker R."/>
            <person name="Drula E."/>
            <person name="Ayuso-Fernandez I."/>
            <person name="Pacheco R."/>
            <person name="Padilla G."/>
            <person name="Ferreira P."/>
            <person name="Barriuso J."/>
            <person name="Kellner H."/>
            <person name="Castanera R."/>
            <person name="Alfaro M."/>
            <person name="Ramirez L."/>
            <person name="Pisabarro A.G."/>
            <person name="Kuo A."/>
            <person name="Tritt A."/>
            <person name="Lipzen A."/>
            <person name="He G."/>
            <person name="Yan M."/>
            <person name="Ng V."/>
            <person name="Cullen D."/>
            <person name="Martin F."/>
            <person name="Rosso M.-N."/>
            <person name="Henrissat B."/>
            <person name="Hibbett D."/>
            <person name="Martinez A.T."/>
            <person name="Grigoriev I.V."/>
        </authorList>
    </citation>
    <scope>NUCLEOTIDE SEQUENCE</scope>
    <source>
        <strain evidence="1">CIRM-BRFM 674</strain>
    </source>
</reference>
<comment type="caution">
    <text evidence="1">The sequence shown here is derived from an EMBL/GenBank/DDBJ whole genome shotgun (WGS) entry which is preliminary data.</text>
</comment>
<evidence type="ECO:0000313" key="1">
    <source>
        <dbReference type="EMBL" id="KAF9480558.1"/>
    </source>
</evidence>
<dbReference type="AlphaFoldDB" id="A0A9P5Z354"/>
<organism evidence="1 2">
    <name type="scientific">Pholiota conissans</name>
    <dbReference type="NCBI Taxonomy" id="109636"/>
    <lineage>
        <taxon>Eukaryota</taxon>
        <taxon>Fungi</taxon>
        <taxon>Dikarya</taxon>
        <taxon>Basidiomycota</taxon>
        <taxon>Agaricomycotina</taxon>
        <taxon>Agaricomycetes</taxon>
        <taxon>Agaricomycetidae</taxon>
        <taxon>Agaricales</taxon>
        <taxon>Agaricineae</taxon>
        <taxon>Strophariaceae</taxon>
        <taxon>Pholiota</taxon>
    </lineage>
</organism>
<accession>A0A9P5Z354</accession>
<dbReference type="Proteomes" id="UP000807469">
    <property type="component" value="Unassembled WGS sequence"/>
</dbReference>
<evidence type="ECO:0008006" key="3">
    <source>
        <dbReference type="Google" id="ProtNLM"/>
    </source>
</evidence>
<dbReference type="OrthoDB" id="2934276at2759"/>
<keyword evidence="2" id="KW-1185">Reference proteome</keyword>
<sequence>MYFSSLTRFKSHSRAPIESLPIDVLREIFTLCLPRIPLDDAFQPNLHEAPMLLCHICSFWRMVALATPTLWNRLAYCFTVHETAPQFGSWAFLEDQVEFVQRWQANHESIAPFLTFSSDIVYRAYEQETFQERVPAEDVVDFLLDYFMTAQYLDLDQFFWNRVLKQIEEDEDYDYCFPNLHTVIERLSRGEFTLPFLVPTSYNSPSHVRRLHVTETTLSLDEDVEIPLDWTSLTYISFEGVAMTSDFILSFLNAVPNLQCGYFNIREWTEPDDYEPVKCTLSYLHTLCMSLSDNTYIEDFSLSSLFHHLYLPALHTLHLSSSSDS</sequence>
<protein>
    <recommendedName>
        <fullName evidence="3">F-box domain-containing protein</fullName>
    </recommendedName>
</protein>